<evidence type="ECO:0000259" key="11">
    <source>
        <dbReference type="PROSITE" id="PS51794"/>
    </source>
</evidence>
<organism evidence="12 13">
    <name type="scientific">Fibrobacter succinogenes</name>
    <name type="common">Bacteroides succinogenes</name>
    <dbReference type="NCBI Taxonomy" id="833"/>
    <lineage>
        <taxon>Bacteria</taxon>
        <taxon>Pseudomonadati</taxon>
        <taxon>Fibrobacterota</taxon>
        <taxon>Fibrobacteria</taxon>
        <taxon>Fibrobacterales</taxon>
        <taxon>Fibrobacteraceae</taxon>
        <taxon>Fibrobacter</taxon>
    </lineage>
</organism>
<evidence type="ECO:0000313" key="12">
    <source>
        <dbReference type="EMBL" id="SUQ19481.1"/>
    </source>
</evidence>
<reference evidence="12 13" key="1">
    <citation type="submission" date="2017-08" db="EMBL/GenBank/DDBJ databases">
        <authorList>
            <person name="de Groot N.N."/>
        </authorList>
    </citation>
    <scope>NUCLEOTIDE SEQUENCE [LARGE SCALE GENOMIC DNA]</scope>
    <source>
        <strain evidence="12 13">HM2</strain>
    </source>
</reference>
<evidence type="ECO:0000256" key="6">
    <source>
        <dbReference type="ARBA" id="ARBA00022741"/>
    </source>
</evidence>
<comment type="function">
    <text evidence="10">Catalyzes the condensation of 2 ATP molecules into cyclic di-AMP (c-di-AMP), a second messenger used to regulate differing processes in different bacteria.</text>
</comment>
<name>A0A380RVZ4_FIBSU</name>
<dbReference type="InterPro" id="IPR036888">
    <property type="entry name" value="DNA_integrity_DisA_N_sf"/>
</dbReference>
<feature type="transmembrane region" description="Helical" evidence="10">
    <location>
        <begin position="12"/>
        <end position="32"/>
    </location>
</feature>
<dbReference type="GO" id="GO:0106408">
    <property type="term" value="F:diadenylate cyclase activity"/>
    <property type="evidence" value="ECO:0007669"/>
    <property type="project" value="UniProtKB-EC"/>
</dbReference>
<dbReference type="InterPro" id="IPR045585">
    <property type="entry name" value="CdaA_N"/>
</dbReference>
<evidence type="ECO:0000256" key="1">
    <source>
        <dbReference type="ARBA" id="ARBA00000877"/>
    </source>
</evidence>
<dbReference type="Proteomes" id="UP000255423">
    <property type="component" value="Unassembled WGS sequence"/>
</dbReference>
<comment type="catalytic activity">
    <reaction evidence="1 10">
        <text>2 ATP = 3',3'-c-di-AMP + 2 diphosphate</text>
        <dbReference type="Rhea" id="RHEA:35655"/>
        <dbReference type="ChEBI" id="CHEBI:30616"/>
        <dbReference type="ChEBI" id="CHEBI:33019"/>
        <dbReference type="ChEBI" id="CHEBI:71500"/>
        <dbReference type="EC" id="2.7.7.85"/>
    </reaction>
</comment>
<dbReference type="Pfam" id="PF19293">
    <property type="entry name" value="CdaA_N"/>
    <property type="match status" value="1"/>
</dbReference>
<gene>
    <name evidence="10" type="primary">dacA</name>
    <name evidence="12" type="ORF">SAMN05661053_0716</name>
</gene>
<keyword evidence="7 10" id="KW-0067">ATP-binding</keyword>
<keyword evidence="6 10" id="KW-0547">Nucleotide-binding</keyword>
<dbReference type="AlphaFoldDB" id="A0A380RVZ4"/>
<evidence type="ECO:0000256" key="5">
    <source>
        <dbReference type="ARBA" id="ARBA00022695"/>
    </source>
</evidence>
<dbReference type="InterPro" id="IPR014046">
    <property type="entry name" value="C-di-AMP_synthase"/>
</dbReference>
<keyword evidence="5 10" id="KW-0548">Nucleotidyltransferase</keyword>
<evidence type="ECO:0000256" key="4">
    <source>
        <dbReference type="ARBA" id="ARBA00022692"/>
    </source>
</evidence>
<keyword evidence="9 10" id="KW-0472">Membrane</keyword>
<dbReference type="SUPFAM" id="SSF143597">
    <property type="entry name" value="YojJ-like"/>
    <property type="match status" value="1"/>
</dbReference>
<accession>A0A380RVZ4</accession>
<dbReference type="EC" id="2.7.7.85" evidence="10"/>
<dbReference type="GO" id="GO:0004016">
    <property type="term" value="F:adenylate cyclase activity"/>
    <property type="evidence" value="ECO:0007669"/>
    <property type="project" value="UniProtKB-UniRule"/>
</dbReference>
<dbReference type="Pfam" id="PF02457">
    <property type="entry name" value="DAC"/>
    <property type="match status" value="1"/>
</dbReference>
<evidence type="ECO:0000313" key="13">
    <source>
        <dbReference type="Proteomes" id="UP000255423"/>
    </source>
</evidence>
<comment type="similarity">
    <text evidence="10">Belongs to the adenylate cyclase family. DacA/CdaA subfamily.</text>
</comment>
<evidence type="ECO:0000256" key="8">
    <source>
        <dbReference type="ARBA" id="ARBA00022989"/>
    </source>
</evidence>
<evidence type="ECO:0000256" key="7">
    <source>
        <dbReference type="ARBA" id="ARBA00022840"/>
    </source>
</evidence>
<dbReference type="InterPro" id="IPR050338">
    <property type="entry name" value="DisA"/>
</dbReference>
<dbReference type="InterPro" id="IPR003390">
    <property type="entry name" value="DNA_integrity_scan_DisA_N"/>
</dbReference>
<comment type="caution">
    <text evidence="10">Lacks conserved residue(s) required for the propagation of feature annotation.</text>
</comment>
<keyword evidence="8 10" id="KW-1133">Transmembrane helix</keyword>
<dbReference type="EMBL" id="UHJL01000001">
    <property type="protein sequence ID" value="SUQ19481.1"/>
    <property type="molecule type" value="Genomic_DNA"/>
</dbReference>
<evidence type="ECO:0000256" key="3">
    <source>
        <dbReference type="ARBA" id="ARBA00022679"/>
    </source>
</evidence>
<sequence>MTLFKLFGIIDVRMADILDVLLISVILYYIFLLFRGTRAAQMIFGGFLLILAWLIAQWWELHTLVWMLSNLATLGIIAIVILFQPEIRSALTRIGQSVSKVDLRNILFHASGLDDIAQKICSAVQDLAKTKTGALIVLEKRVGLKNYADTGEYLDARISSRLLRALFFPNSALHDGAVILNCKSIVAAGCILPMPTGNAEGDAGYGMRHRAAKALAAESDALIIIVSEETGKISTAYRNNLRRGLTPKELKAEIFRHWHDLFNEVIEEDQAEGENEAVENKV</sequence>
<dbReference type="PIRSF" id="PIRSF004793">
    <property type="entry name" value="UCP004793"/>
    <property type="match status" value="1"/>
</dbReference>
<keyword evidence="3 10" id="KW-0808">Transferase</keyword>
<feature type="domain" description="DAC" evidence="11">
    <location>
        <begin position="84"/>
        <end position="247"/>
    </location>
</feature>
<comment type="subunit">
    <text evidence="10">Probably a homodimer.</text>
</comment>
<dbReference type="Gene3D" id="3.40.1700.10">
    <property type="entry name" value="DNA integrity scanning protein, DisA, N-terminal domain"/>
    <property type="match status" value="1"/>
</dbReference>
<dbReference type="InterPro" id="IPR034701">
    <property type="entry name" value="CdaA"/>
</dbReference>
<keyword evidence="4 10" id="KW-0812">Transmembrane</keyword>
<dbReference type="RefSeq" id="WP_085490523.1">
    <property type="nucleotide sequence ID" value="NZ_UHJL01000001.1"/>
</dbReference>
<evidence type="ECO:0000256" key="9">
    <source>
        <dbReference type="ARBA" id="ARBA00023136"/>
    </source>
</evidence>
<protein>
    <recommendedName>
        <fullName evidence="10">Diadenylate cyclase</fullName>
        <shortName evidence="10">DAC</shortName>
        <ecNumber evidence="10">2.7.7.85</ecNumber>
    </recommendedName>
    <alternativeName>
        <fullName evidence="10">Cyclic-di-AMP synthase</fullName>
        <shortName evidence="10">c-di-AMP synthase</shortName>
    </alternativeName>
</protein>
<feature type="transmembrane region" description="Helical" evidence="10">
    <location>
        <begin position="65"/>
        <end position="83"/>
    </location>
</feature>
<dbReference type="PANTHER" id="PTHR34185:SF1">
    <property type="entry name" value="DIADENYLATE CYCLASE"/>
    <property type="match status" value="1"/>
</dbReference>
<dbReference type="HAMAP" id="MF_01499">
    <property type="entry name" value="DacA"/>
    <property type="match status" value="1"/>
</dbReference>
<dbReference type="GO" id="GO:0005524">
    <property type="term" value="F:ATP binding"/>
    <property type="evidence" value="ECO:0007669"/>
    <property type="project" value="UniProtKB-UniRule"/>
</dbReference>
<evidence type="ECO:0000256" key="10">
    <source>
        <dbReference type="HAMAP-Rule" id="MF_01499"/>
    </source>
</evidence>
<keyword evidence="2 10" id="KW-1003">Cell membrane</keyword>
<dbReference type="PROSITE" id="PS51794">
    <property type="entry name" value="DAC"/>
    <property type="match status" value="1"/>
</dbReference>
<proteinExistence type="inferred from homology"/>
<feature type="transmembrane region" description="Helical" evidence="10">
    <location>
        <begin position="39"/>
        <end position="59"/>
    </location>
</feature>
<dbReference type="NCBIfam" id="TIGR00159">
    <property type="entry name" value="diadenylate cyclase CdaA"/>
    <property type="match status" value="1"/>
</dbReference>
<evidence type="ECO:0000256" key="2">
    <source>
        <dbReference type="ARBA" id="ARBA00022475"/>
    </source>
</evidence>
<dbReference type="PANTHER" id="PTHR34185">
    <property type="entry name" value="DIADENYLATE CYCLASE"/>
    <property type="match status" value="1"/>
</dbReference>
<dbReference type="GO" id="GO:0006171">
    <property type="term" value="P:cAMP biosynthetic process"/>
    <property type="evidence" value="ECO:0007669"/>
    <property type="project" value="InterPro"/>
</dbReference>